<protein>
    <submittedName>
        <fullName evidence="1">Uncharacterized protein</fullName>
    </submittedName>
</protein>
<comment type="caution">
    <text evidence="1">The sequence shown here is derived from an EMBL/GenBank/DDBJ whole genome shotgun (WGS) entry which is preliminary data.</text>
</comment>
<sequence length="64" mass="7023">MEDEVFEMDEFAVDPQRGAGIGKILAFDPAPPDRRTGNPLVETGVAFPLLFQSGRCHTRVEFSG</sequence>
<accession>A0ABR6R410</accession>
<keyword evidence="2" id="KW-1185">Reference proteome</keyword>
<organism evidence="1 2">
    <name type="scientific">Rhizobium tropici</name>
    <dbReference type="NCBI Taxonomy" id="398"/>
    <lineage>
        <taxon>Bacteria</taxon>
        <taxon>Pseudomonadati</taxon>
        <taxon>Pseudomonadota</taxon>
        <taxon>Alphaproteobacteria</taxon>
        <taxon>Hyphomicrobiales</taxon>
        <taxon>Rhizobiaceae</taxon>
        <taxon>Rhizobium/Agrobacterium group</taxon>
        <taxon>Rhizobium</taxon>
    </lineage>
</organism>
<gene>
    <name evidence="1" type="ORF">GGD45_004335</name>
</gene>
<evidence type="ECO:0000313" key="2">
    <source>
        <dbReference type="Proteomes" id="UP000526625"/>
    </source>
</evidence>
<reference evidence="1 2" key="1">
    <citation type="submission" date="2020-08" db="EMBL/GenBank/DDBJ databases">
        <title>Genomic Encyclopedia of Type Strains, Phase IV (KMG-V): Genome sequencing to study the core and pangenomes of soil and plant-associated prokaryotes.</title>
        <authorList>
            <person name="Whitman W."/>
        </authorList>
    </citation>
    <scope>NUCLEOTIDE SEQUENCE [LARGE SCALE GENOMIC DNA]</scope>
    <source>
        <strain evidence="1 2">SEMIA 4059</strain>
    </source>
</reference>
<dbReference type="EMBL" id="JACHBF010000013">
    <property type="protein sequence ID" value="MBB6493901.1"/>
    <property type="molecule type" value="Genomic_DNA"/>
</dbReference>
<proteinExistence type="predicted"/>
<name>A0ABR6R410_RHITR</name>
<evidence type="ECO:0000313" key="1">
    <source>
        <dbReference type="EMBL" id="MBB6493901.1"/>
    </source>
</evidence>
<dbReference type="Proteomes" id="UP000526625">
    <property type="component" value="Unassembled WGS sequence"/>
</dbReference>